<evidence type="ECO:0000259" key="8">
    <source>
        <dbReference type="Pfam" id="PF04389"/>
    </source>
</evidence>
<evidence type="ECO:0000256" key="5">
    <source>
        <dbReference type="ARBA" id="ARBA00022801"/>
    </source>
</evidence>
<feature type="signal peptide" evidence="7">
    <location>
        <begin position="1"/>
        <end position="24"/>
    </location>
</feature>
<evidence type="ECO:0000256" key="6">
    <source>
        <dbReference type="ARBA" id="ARBA00022833"/>
    </source>
</evidence>
<dbReference type="PROSITE" id="PS51257">
    <property type="entry name" value="PROKAR_LIPOPROTEIN"/>
    <property type="match status" value="1"/>
</dbReference>
<dbReference type="InterPro" id="IPR007484">
    <property type="entry name" value="Peptidase_M28"/>
</dbReference>
<feature type="chain" id="PRO_5047410402" evidence="7">
    <location>
        <begin position="25"/>
        <end position="557"/>
    </location>
</feature>
<dbReference type="SUPFAM" id="SSF53187">
    <property type="entry name" value="Zn-dependent exopeptidases"/>
    <property type="match status" value="1"/>
</dbReference>
<dbReference type="Gene3D" id="3.50.30.30">
    <property type="match status" value="1"/>
</dbReference>
<evidence type="ECO:0000256" key="4">
    <source>
        <dbReference type="ARBA" id="ARBA00022729"/>
    </source>
</evidence>
<name>A0ABT0A5L2_9GAMM</name>
<gene>
    <name evidence="9" type="ORF">MQC88_09985</name>
</gene>
<dbReference type="InterPro" id="IPR045175">
    <property type="entry name" value="M28_fam"/>
</dbReference>
<dbReference type="EMBL" id="JALGCL010000003">
    <property type="protein sequence ID" value="MCJ0826273.1"/>
    <property type="molecule type" value="Genomic_DNA"/>
</dbReference>
<evidence type="ECO:0000256" key="3">
    <source>
        <dbReference type="ARBA" id="ARBA00022723"/>
    </source>
</evidence>
<dbReference type="Pfam" id="PF04389">
    <property type="entry name" value="Peptidase_M28"/>
    <property type="match status" value="1"/>
</dbReference>
<dbReference type="RefSeq" id="WP_243321585.1">
    <property type="nucleotide sequence ID" value="NZ_JALGCL010000003.1"/>
</dbReference>
<keyword evidence="5" id="KW-0378">Hydrolase</keyword>
<keyword evidence="10" id="KW-1185">Reference proteome</keyword>
<dbReference type="Proteomes" id="UP001165423">
    <property type="component" value="Unassembled WGS sequence"/>
</dbReference>
<evidence type="ECO:0000256" key="2">
    <source>
        <dbReference type="ARBA" id="ARBA00022670"/>
    </source>
</evidence>
<evidence type="ECO:0000313" key="10">
    <source>
        <dbReference type="Proteomes" id="UP001165423"/>
    </source>
</evidence>
<evidence type="ECO:0000256" key="1">
    <source>
        <dbReference type="ARBA" id="ARBA00022438"/>
    </source>
</evidence>
<dbReference type="SUPFAM" id="SSF52025">
    <property type="entry name" value="PA domain"/>
    <property type="match status" value="1"/>
</dbReference>
<proteinExistence type="predicted"/>
<dbReference type="InterPro" id="IPR046450">
    <property type="entry name" value="PA_dom_sf"/>
</dbReference>
<protein>
    <submittedName>
        <fullName evidence="9">M28 family peptidase</fullName>
    </submittedName>
</protein>
<sequence length="557" mass="58019">MPSALFRCRLVLAPLLLATGIAGCERAPAPPPAAAPAAPSESAAAGRIRADVAALADDHMQGRRTGTPGFDRAAEYVAGRMRALGLRPGGDHGGWFQQVPLLQSQRLREGAALVVDRHGRDIALRFGEQFLPAPGFDAGQETVTAPAVFVGYGIVAPALDHDDLAGLDLHGRIALLYRGAPDTFTQDQRALHGDDADKLAALAQRGAVGAVFVGTAPDEASAPWASVAAAWQRPAMRLRDAEGSPGAGASRLRVVASVAAAAADLLFAEQPRSAAELFLAAQRGTGHGFALPGTLTLSARSRISRVDSRNVVARLPGADPARRAQALVYSAHLDHLGSEVAGSGDRIHNGAIDNALGVAILLETARTLASGPAPARTQVFVATTGEEQGLLGARWFAAHPGAAAPVAALNLDMPVLTAPTRDVVAIGGEHSSLQASLQAAAKALAVPVSPDPYPEEHAFVRGDHYAFVRAGVPTLYLTGGSQASDKARDPVIALRYYLRNCYHRPCDDATQPIRYDDAARLAQLAAGFGRQLDAEASAPQWLRGDPFGQRYGGTVAP</sequence>
<keyword evidence="1" id="KW-0031">Aminopeptidase</keyword>
<comment type="caution">
    <text evidence="9">The sequence shown here is derived from an EMBL/GenBank/DDBJ whole genome shotgun (WGS) entry which is preliminary data.</text>
</comment>
<evidence type="ECO:0000256" key="7">
    <source>
        <dbReference type="SAM" id="SignalP"/>
    </source>
</evidence>
<keyword evidence="2" id="KW-0645">Protease</keyword>
<keyword evidence="3" id="KW-0479">Metal-binding</keyword>
<reference evidence="9 10" key="1">
    <citation type="submission" date="2022-03" db="EMBL/GenBank/DDBJ databases">
        <title>Luteimonas soily sp. nov., a novel bacterium isolated from the soil.</title>
        <authorList>
            <person name="Zhang X."/>
        </authorList>
    </citation>
    <scope>NUCLEOTIDE SEQUENCE [LARGE SCALE GENOMIC DNA]</scope>
    <source>
        <strain evidence="9 10">50</strain>
    </source>
</reference>
<keyword evidence="4 7" id="KW-0732">Signal</keyword>
<dbReference type="PANTHER" id="PTHR12147">
    <property type="entry name" value="METALLOPEPTIDASE M28 FAMILY MEMBER"/>
    <property type="match status" value="1"/>
</dbReference>
<dbReference type="PANTHER" id="PTHR12147:SF56">
    <property type="entry name" value="AMINOPEPTIDASE YDR415C-RELATED"/>
    <property type="match status" value="1"/>
</dbReference>
<accession>A0ABT0A5L2</accession>
<dbReference type="Gene3D" id="3.40.630.10">
    <property type="entry name" value="Zn peptidases"/>
    <property type="match status" value="1"/>
</dbReference>
<feature type="domain" description="Peptidase M28" evidence="8">
    <location>
        <begin position="310"/>
        <end position="526"/>
    </location>
</feature>
<evidence type="ECO:0000313" key="9">
    <source>
        <dbReference type="EMBL" id="MCJ0826273.1"/>
    </source>
</evidence>
<keyword evidence="6" id="KW-0862">Zinc</keyword>
<organism evidence="9 10">
    <name type="scientific">Cognatiluteimonas sedimenti</name>
    <dbReference type="NCBI Taxonomy" id="2927791"/>
    <lineage>
        <taxon>Bacteria</taxon>
        <taxon>Pseudomonadati</taxon>
        <taxon>Pseudomonadota</taxon>
        <taxon>Gammaproteobacteria</taxon>
        <taxon>Lysobacterales</taxon>
        <taxon>Lysobacteraceae</taxon>
        <taxon>Cognatiluteimonas</taxon>
    </lineage>
</organism>